<dbReference type="Proteomes" id="UP000490980">
    <property type="component" value="Unassembled WGS sequence"/>
</dbReference>
<dbReference type="InterPro" id="IPR015834">
    <property type="entry name" value="UCP016642"/>
</dbReference>
<feature type="domain" description="Biotin-protein ligase N-terminal" evidence="2">
    <location>
        <begin position="26"/>
        <end position="123"/>
    </location>
</feature>
<name>A0A7X5UAE0_9GAMM</name>
<dbReference type="PIRSF" id="PIRSF016642">
    <property type="entry name" value="UCP016642"/>
    <property type="match status" value="1"/>
</dbReference>
<evidence type="ECO:0000259" key="2">
    <source>
        <dbReference type="Pfam" id="PF09825"/>
    </source>
</evidence>
<proteinExistence type="predicted"/>
<dbReference type="InterPro" id="IPR029062">
    <property type="entry name" value="Class_I_gatase-like"/>
</dbReference>
<dbReference type="EMBL" id="JAARLZ010000004">
    <property type="protein sequence ID" value="NII06714.1"/>
    <property type="molecule type" value="Genomic_DNA"/>
</dbReference>
<organism evidence="3 4">
    <name type="scientific">Luteibacter anthropi</name>
    <dbReference type="NCBI Taxonomy" id="564369"/>
    <lineage>
        <taxon>Bacteria</taxon>
        <taxon>Pseudomonadati</taxon>
        <taxon>Pseudomonadota</taxon>
        <taxon>Gammaproteobacteria</taxon>
        <taxon>Lysobacterales</taxon>
        <taxon>Rhodanobacteraceae</taxon>
        <taxon>Luteibacter</taxon>
    </lineage>
</organism>
<dbReference type="AlphaFoldDB" id="A0A7X5UAE0"/>
<evidence type="ECO:0000313" key="4">
    <source>
        <dbReference type="Proteomes" id="UP000490980"/>
    </source>
</evidence>
<evidence type="ECO:0000313" key="3">
    <source>
        <dbReference type="EMBL" id="NII06714.1"/>
    </source>
</evidence>
<sequence length="242" mass="26233">MRSVAILIFGAILSTCAMAREDRLIHVAVYKGPASCRDCSEAAKLAIEKSGPEYRVDFVGAGEKIDITAATLARYDIYVQPGGGQDIDGAFRSLGPARVKALRDYVTHGGRYLGLCMGAYLADASHLNLVSQDLDSEVGRPGFPVETIEDAAVDVHWLGRQTRIFYQDGPWLESDTANPGFRSIATYANGDLAVARYTMGNGVVVLSGPHPEAGANWFEDADIPVEKMPRENLVKDLLKQLD</sequence>
<feature type="signal peptide" evidence="1">
    <location>
        <begin position="1"/>
        <end position="19"/>
    </location>
</feature>
<keyword evidence="1" id="KW-0732">Signal</keyword>
<dbReference type="InterPro" id="IPR019197">
    <property type="entry name" value="Biotin-prot_ligase_N"/>
</dbReference>
<gene>
    <name evidence="3" type="ORF">HBF25_09985</name>
</gene>
<dbReference type="Pfam" id="PF09825">
    <property type="entry name" value="BPL_N"/>
    <property type="match status" value="1"/>
</dbReference>
<keyword evidence="4" id="KW-1185">Reference proteome</keyword>
<accession>A0A7X5UAE0</accession>
<dbReference type="SUPFAM" id="SSF52317">
    <property type="entry name" value="Class I glutamine amidotransferase-like"/>
    <property type="match status" value="1"/>
</dbReference>
<dbReference type="RefSeq" id="WP_166947898.1">
    <property type="nucleotide sequence ID" value="NZ_JAARLZ010000004.1"/>
</dbReference>
<reference evidence="3 4" key="1">
    <citation type="submission" date="2020-03" db="EMBL/GenBank/DDBJ databases">
        <authorList>
            <person name="Lai Q."/>
        </authorList>
    </citation>
    <scope>NUCLEOTIDE SEQUENCE [LARGE SCALE GENOMIC DNA]</scope>
    <source>
        <strain evidence="3 4">CCUG 25036</strain>
    </source>
</reference>
<comment type="caution">
    <text evidence="3">The sequence shown here is derived from an EMBL/GenBank/DDBJ whole genome shotgun (WGS) entry which is preliminary data.</text>
</comment>
<feature type="chain" id="PRO_5030894990" description="Biotin-protein ligase N-terminal domain-containing protein" evidence="1">
    <location>
        <begin position="20"/>
        <end position="242"/>
    </location>
</feature>
<evidence type="ECO:0000256" key="1">
    <source>
        <dbReference type="SAM" id="SignalP"/>
    </source>
</evidence>
<protein>
    <recommendedName>
        <fullName evidence="2">Biotin-protein ligase N-terminal domain-containing protein</fullName>
    </recommendedName>
</protein>